<evidence type="ECO:0000313" key="2">
    <source>
        <dbReference type="Proteomes" id="UP000198778"/>
    </source>
</evidence>
<dbReference type="STRING" id="745820.SAMN04488053_101567"/>
<accession>A0A1H0AP70</accession>
<dbReference type="Proteomes" id="UP000198778">
    <property type="component" value="Unassembled WGS sequence"/>
</dbReference>
<sequence>MLLTSKEKNLILKLLKKEKRKKFLSRERSASLKELINKLEQNNRNEKVNDTKPTKL</sequence>
<evidence type="ECO:0000313" key="1">
    <source>
        <dbReference type="EMBL" id="SDN35362.1"/>
    </source>
</evidence>
<name>A0A1H0AP70_9BACI</name>
<protein>
    <submittedName>
        <fullName evidence="1">Uncharacterized protein</fullName>
    </submittedName>
</protein>
<gene>
    <name evidence="1" type="ORF">SAMN04488053_101567</name>
</gene>
<proteinExistence type="predicted"/>
<dbReference type="AlphaFoldDB" id="A0A1H0AP70"/>
<dbReference type="EMBL" id="FNIL01000001">
    <property type="protein sequence ID" value="SDN35362.1"/>
    <property type="molecule type" value="Genomic_DNA"/>
</dbReference>
<reference evidence="2" key="1">
    <citation type="submission" date="2016-10" db="EMBL/GenBank/DDBJ databases">
        <authorList>
            <person name="Varghese N."/>
            <person name="Submissions S."/>
        </authorList>
    </citation>
    <scope>NUCLEOTIDE SEQUENCE [LARGE SCALE GENOMIC DNA]</scope>
    <source>
        <strain evidence="2">CGMCC 1.10369</strain>
    </source>
</reference>
<organism evidence="1 2">
    <name type="scientific">Alkalicoccus daliensis</name>
    <dbReference type="NCBI Taxonomy" id="745820"/>
    <lineage>
        <taxon>Bacteria</taxon>
        <taxon>Bacillati</taxon>
        <taxon>Bacillota</taxon>
        <taxon>Bacilli</taxon>
        <taxon>Bacillales</taxon>
        <taxon>Bacillaceae</taxon>
        <taxon>Alkalicoccus</taxon>
    </lineage>
</organism>
<keyword evidence="2" id="KW-1185">Reference proteome</keyword>